<organism evidence="2">
    <name type="scientific">hydrothermal vent metagenome</name>
    <dbReference type="NCBI Taxonomy" id="652676"/>
    <lineage>
        <taxon>unclassified sequences</taxon>
        <taxon>metagenomes</taxon>
        <taxon>ecological metagenomes</taxon>
    </lineage>
</organism>
<name>A0A3B0S5I2_9ZZZZ</name>
<feature type="compositionally biased region" description="Low complexity" evidence="1">
    <location>
        <begin position="21"/>
        <end position="40"/>
    </location>
</feature>
<feature type="compositionally biased region" description="Polar residues" evidence="1">
    <location>
        <begin position="41"/>
        <end position="51"/>
    </location>
</feature>
<proteinExistence type="predicted"/>
<feature type="region of interest" description="Disordered" evidence="1">
    <location>
        <begin position="74"/>
        <end position="108"/>
    </location>
</feature>
<accession>A0A3B0S5I2</accession>
<evidence type="ECO:0000313" key="2">
    <source>
        <dbReference type="EMBL" id="VAV91633.1"/>
    </source>
</evidence>
<gene>
    <name evidence="2" type="ORF">MNBD_ALPHA02-2555</name>
</gene>
<protein>
    <submittedName>
        <fullName evidence="2">Uncharacterized protein</fullName>
    </submittedName>
</protein>
<feature type="compositionally biased region" description="Polar residues" evidence="1">
    <location>
        <begin position="1"/>
        <end position="14"/>
    </location>
</feature>
<dbReference type="AlphaFoldDB" id="A0A3B0S5I2"/>
<dbReference type="EMBL" id="UOED01000068">
    <property type="protein sequence ID" value="VAV91633.1"/>
    <property type="molecule type" value="Genomic_DNA"/>
</dbReference>
<sequence>MKVTTNSQLLTSLASLVDPNQRGQQQALQQQQEKQTTEQTSKVSRQDNINANRDALRKLQERLKADNLDKLKADFSAGDQSGQGNGGVNLNLRENLGSPSRPVDTRPGQIIDIRV</sequence>
<reference evidence="2" key="1">
    <citation type="submission" date="2018-06" db="EMBL/GenBank/DDBJ databases">
        <authorList>
            <person name="Zhirakovskaya E."/>
        </authorList>
    </citation>
    <scope>NUCLEOTIDE SEQUENCE</scope>
</reference>
<feature type="region of interest" description="Disordered" evidence="1">
    <location>
        <begin position="1"/>
        <end position="52"/>
    </location>
</feature>
<evidence type="ECO:0000256" key="1">
    <source>
        <dbReference type="SAM" id="MobiDB-lite"/>
    </source>
</evidence>